<gene>
    <name evidence="1" type="ORF">BpHYR1_042758</name>
</gene>
<evidence type="ECO:0000313" key="2">
    <source>
        <dbReference type="Proteomes" id="UP000276133"/>
    </source>
</evidence>
<name>A0A3M7R7J8_BRAPC</name>
<comment type="caution">
    <text evidence="1">The sequence shown here is derived from an EMBL/GenBank/DDBJ whole genome shotgun (WGS) entry which is preliminary data.</text>
</comment>
<organism evidence="1 2">
    <name type="scientific">Brachionus plicatilis</name>
    <name type="common">Marine rotifer</name>
    <name type="synonym">Brachionus muelleri</name>
    <dbReference type="NCBI Taxonomy" id="10195"/>
    <lineage>
        <taxon>Eukaryota</taxon>
        <taxon>Metazoa</taxon>
        <taxon>Spiralia</taxon>
        <taxon>Gnathifera</taxon>
        <taxon>Rotifera</taxon>
        <taxon>Eurotatoria</taxon>
        <taxon>Monogononta</taxon>
        <taxon>Pseudotrocha</taxon>
        <taxon>Ploima</taxon>
        <taxon>Brachionidae</taxon>
        <taxon>Brachionus</taxon>
    </lineage>
</organism>
<dbReference type="AlphaFoldDB" id="A0A3M7R7J8"/>
<dbReference type="EMBL" id="REGN01004018">
    <property type="protein sequence ID" value="RNA19592.1"/>
    <property type="molecule type" value="Genomic_DNA"/>
</dbReference>
<protein>
    <submittedName>
        <fullName evidence="1">Uncharacterized protein</fullName>
    </submittedName>
</protein>
<proteinExistence type="predicted"/>
<evidence type="ECO:0000313" key="1">
    <source>
        <dbReference type="EMBL" id="RNA19592.1"/>
    </source>
</evidence>
<accession>A0A3M7R7J8</accession>
<dbReference type="Proteomes" id="UP000276133">
    <property type="component" value="Unassembled WGS sequence"/>
</dbReference>
<sequence length="171" mass="19817">MRSLTNSLSTVFGLENLQWSIDSLSVSGYLEHTIMLSFPKYLSSDKTTATQALDKAIKNKKFYFGSLLQLRLSTFWFQPLIIKMCSDITSIIKNAPILLNCLIKRLSDALNLLPFIWVYSVRWWYPSTKISEQDWSSIFRRDSCFSLNKLFNSTMLNFTSDSLYFISSMII</sequence>
<keyword evidence="2" id="KW-1185">Reference proteome</keyword>
<reference evidence="1 2" key="1">
    <citation type="journal article" date="2018" name="Sci. Rep.">
        <title>Genomic signatures of local adaptation to the degree of environmental predictability in rotifers.</title>
        <authorList>
            <person name="Franch-Gras L."/>
            <person name="Hahn C."/>
            <person name="Garcia-Roger E.M."/>
            <person name="Carmona M.J."/>
            <person name="Serra M."/>
            <person name="Gomez A."/>
        </authorList>
    </citation>
    <scope>NUCLEOTIDE SEQUENCE [LARGE SCALE GENOMIC DNA]</scope>
    <source>
        <strain evidence="1">HYR1</strain>
    </source>
</reference>